<organism evidence="1 2">
    <name type="scientific">Caerostris extrusa</name>
    <name type="common">Bark spider</name>
    <name type="synonym">Caerostris bankana</name>
    <dbReference type="NCBI Taxonomy" id="172846"/>
    <lineage>
        <taxon>Eukaryota</taxon>
        <taxon>Metazoa</taxon>
        <taxon>Ecdysozoa</taxon>
        <taxon>Arthropoda</taxon>
        <taxon>Chelicerata</taxon>
        <taxon>Arachnida</taxon>
        <taxon>Araneae</taxon>
        <taxon>Araneomorphae</taxon>
        <taxon>Entelegynae</taxon>
        <taxon>Araneoidea</taxon>
        <taxon>Araneidae</taxon>
        <taxon>Caerostris</taxon>
    </lineage>
</organism>
<protein>
    <submittedName>
        <fullName evidence="1">Uncharacterized protein</fullName>
    </submittedName>
</protein>
<dbReference type="AlphaFoldDB" id="A0AAV4PPJ0"/>
<name>A0AAV4PPJ0_CAEEX</name>
<accession>A0AAV4PPJ0</accession>
<dbReference type="EMBL" id="BPLR01005057">
    <property type="protein sequence ID" value="GIX99527.1"/>
    <property type="molecule type" value="Genomic_DNA"/>
</dbReference>
<keyword evidence="2" id="KW-1185">Reference proteome</keyword>
<proteinExistence type="predicted"/>
<reference evidence="1 2" key="1">
    <citation type="submission" date="2021-06" db="EMBL/GenBank/DDBJ databases">
        <title>Caerostris extrusa draft genome.</title>
        <authorList>
            <person name="Kono N."/>
            <person name="Arakawa K."/>
        </authorList>
    </citation>
    <scope>NUCLEOTIDE SEQUENCE [LARGE SCALE GENOMIC DNA]</scope>
</reference>
<sequence length="80" mass="9823">MQNISAHRTDEQIQQDNADVRVNIAHFRETQSQEVRDERNRQRRLEQRQVHRYVVKYAEQLTNNANNKYIEHLHRIHSFN</sequence>
<dbReference type="Proteomes" id="UP001054945">
    <property type="component" value="Unassembled WGS sequence"/>
</dbReference>
<evidence type="ECO:0000313" key="2">
    <source>
        <dbReference type="Proteomes" id="UP001054945"/>
    </source>
</evidence>
<gene>
    <name evidence="1" type="ORF">CEXT_729291</name>
</gene>
<comment type="caution">
    <text evidence="1">The sequence shown here is derived from an EMBL/GenBank/DDBJ whole genome shotgun (WGS) entry which is preliminary data.</text>
</comment>
<evidence type="ECO:0000313" key="1">
    <source>
        <dbReference type="EMBL" id="GIX99527.1"/>
    </source>
</evidence>